<evidence type="ECO:0000256" key="3">
    <source>
        <dbReference type="ARBA" id="ARBA00022475"/>
    </source>
</evidence>
<comment type="caution">
    <text evidence="9">The sequence shown here is derived from an EMBL/GenBank/DDBJ whole genome shotgun (WGS) entry which is preliminary data.</text>
</comment>
<feature type="domain" description="VTT" evidence="8">
    <location>
        <begin position="59"/>
        <end position="176"/>
    </location>
</feature>
<feature type="transmembrane region" description="Helical" evidence="7">
    <location>
        <begin position="41"/>
        <end position="59"/>
    </location>
</feature>
<dbReference type="InterPro" id="IPR015414">
    <property type="entry name" value="TMEM64"/>
</dbReference>
<keyword evidence="4 7" id="KW-0812">Transmembrane</keyword>
<dbReference type="AlphaFoldDB" id="A0A2U1T8G8"/>
<dbReference type="InterPro" id="IPR032816">
    <property type="entry name" value="VTT_dom"/>
</dbReference>
<dbReference type="RefSeq" id="WP_108431502.1">
    <property type="nucleotide sequence ID" value="NZ_CP026947.1"/>
</dbReference>
<feature type="transmembrane region" description="Helical" evidence="7">
    <location>
        <begin position="71"/>
        <end position="100"/>
    </location>
</feature>
<evidence type="ECO:0000256" key="1">
    <source>
        <dbReference type="ARBA" id="ARBA00004651"/>
    </source>
</evidence>
<evidence type="ECO:0000256" key="2">
    <source>
        <dbReference type="ARBA" id="ARBA00008640"/>
    </source>
</evidence>
<keyword evidence="5 7" id="KW-1133">Transmembrane helix</keyword>
<gene>
    <name evidence="9" type="ORF">DF222_02780</name>
</gene>
<dbReference type="Proteomes" id="UP000244989">
    <property type="component" value="Unassembled WGS sequence"/>
</dbReference>
<protein>
    <recommendedName>
        <fullName evidence="7">TVP38/TMEM64 family membrane protein</fullName>
    </recommendedName>
</protein>
<reference evidence="10" key="1">
    <citation type="submission" date="2018-04" db="EMBL/GenBank/DDBJ databases">
        <authorList>
            <person name="Liu S."/>
            <person name="Wang Z."/>
            <person name="Li J."/>
        </authorList>
    </citation>
    <scope>NUCLEOTIDE SEQUENCE [LARGE SCALE GENOMIC DNA]</scope>
    <source>
        <strain evidence="10">2189</strain>
    </source>
</reference>
<keyword evidence="6 7" id="KW-0472">Membrane</keyword>
<dbReference type="EMBL" id="QEEZ01000004">
    <property type="protein sequence ID" value="PWC02279.1"/>
    <property type="molecule type" value="Genomic_DNA"/>
</dbReference>
<evidence type="ECO:0000256" key="4">
    <source>
        <dbReference type="ARBA" id="ARBA00022692"/>
    </source>
</evidence>
<name>A0A2U1T8G8_9CORY</name>
<dbReference type="GO" id="GO:0005886">
    <property type="term" value="C:plasma membrane"/>
    <property type="evidence" value="ECO:0007669"/>
    <property type="project" value="UniProtKB-SubCell"/>
</dbReference>
<keyword evidence="10" id="KW-1185">Reference proteome</keyword>
<feature type="transmembrane region" description="Helical" evidence="7">
    <location>
        <begin position="185"/>
        <end position="203"/>
    </location>
</feature>
<dbReference type="PANTHER" id="PTHR12677">
    <property type="entry name" value="GOLGI APPARATUS MEMBRANE PROTEIN TVP38-RELATED"/>
    <property type="match status" value="1"/>
</dbReference>
<keyword evidence="3 7" id="KW-1003">Cell membrane</keyword>
<feature type="transmembrane region" description="Helical" evidence="7">
    <location>
        <begin position="120"/>
        <end position="141"/>
    </location>
</feature>
<comment type="similarity">
    <text evidence="2 7">Belongs to the TVP38/TMEM64 family.</text>
</comment>
<comment type="subcellular location">
    <subcellularLocation>
        <location evidence="1 7">Cell membrane</location>
        <topology evidence="1 7">Multi-pass membrane protein</topology>
    </subcellularLocation>
</comment>
<evidence type="ECO:0000256" key="7">
    <source>
        <dbReference type="RuleBase" id="RU366058"/>
    </source>
</evidence>
<dbReference type="KEGG" id="cyz:C3B44_05560"/>
<evidence type="ECO:0000313" key="9">
    <source>
        <dbReference type="EMBL" id="PWC02279.1"/>
    </source>
</evidence>
<accession>A0A2U1T8G8</accession>
<evidence type="ECO:0000259" key="8">
    <source>
        <dbReference type="Pfam" id="PF09335"/>
    </source>
</evidence>
<organism evidence="9 10">
    <name type="scientific">Corynebacterium yudongzhengii</name>
    <dbReference type="NCBI Taxonomy" id="2080740"/>
    <lineage>
        <taxon>Bacteria</taxon>
        <taxon>Bacillati</taxon>
        <taxon>Actinomycetota</taxon>
        <taxon>Actinomycetes</taxon>
        <taxon>Mycobacteriales</taxon>
        <taxon>Corynebacteriaceae</taxon>
        <taxon>Corynebacterium</taxon>
    </lineage>
</organism>
<feature type="transmembrane region" description="Helical" evidence="7">
    <location>
        <begin position="153"/>
        <end position="173"/>
    </location>
</feature>
<evidence type="ECO:0000313" key="10">
    <source>
        <dbReference type="Proteomes" id="UP000244989"/>
    </source>
</evidence>
<proteinExistence type="inferred from homology"/>
<evidence type="ECO:0000256" key="6">
    <source>
        <dbReference type="ARBA" id="ARBA00023136"/>
    </source>
</evidence>
<feature type="transmembrane region" description="Helical" evidence="7">
    <location>
        <begin position="7"/>
        <end position="29"/>
    </location>
</feature>
<sequence>MRQKTKAAILAVLLIVAVAVIVFVDIPALSTLRDWADRAGAWFPLAFWVGYVLISQFPVPRTILTLSSGILFGPLVGVIIATTATAVAACISLTTMRYLIGDWVRPRLTHPVVEKINARLRTRGWAAVISLRMIAGIPFSVMNYTAAMTEIRVATFTVATFIGAAPGTIATVFFGDTLTGNTNPAIIAITVALALLGIIGLAVDARRPVKSAG</sequence>
<dbReference type="Pfam" id="PF09335">
    <property type="entry name" value="VTT_dom"/>
    <property type="match status" value="1"/>
</dbReference>
<evidence type="ECO:0000256" key="5">
    <source>
        <dbReference type="ARBA" id="ARBA00022989"/>
    </source>
</evidence>
<dbReference type="OrthoDB" id="5242213at2"/>
<dbReference type="PANTHER" id="PTHR12677:SF59">
    <property type="entry name" value="GOLGI APPARATUS MEMBRANE PROTEIN TVP38-RELATED"/>
    <property type="match status" value="1"/>
</dbReference>